<evidence type="ECO:0000313" key="2">
    <source>
        <dbReference type="Proteomes" id="UP000887159"/>
    </source>
</evidence>
<organism evidence="1 2">
    <name type="scientific">Trichonephila clavipes</name>
    <name type="common">Golden silk orbweaver</name>
    <name type="synonym">Nephila clavipes</name>
    <dbReference type="NCBI Taxonomy" id="2585209"/>
    <lineage>
        <taxon>Eukaryota</taxon>
        <taxon>Metazoa</taxon>
        <taxon>Ecdysozoa</taxon>
        <taxon>Arthropoda</taxon>
        <taxon>Chelicerata</taxon>
        <taxon>Arachnida</taxon>
        <taxon>Araneae</taxon>
        <taxon>Araneomorphae</taxon>
        <taxon>Entelegynae</taxon>
        <taxon>Araneoidea</taxon>
        <taxon>Nephilidae</taxon>
        <taxon>Trichonephila</taxon>
    </lineage>
</organism>
<proteinExistence type="predicted"/>
<protein>
    <submittedName>
        <fullName evidence="1">Uncharacterized protein</fullName>
    </submittedName>
</protein>
<name>A0A8X6W659_TRICX</name>
<dbReference type="Proteomes" id="UP000887159">
    <property type="component" value="Unassembled WGS sequence"/>
</dbReference>
<comment type="caution">
    <text evidence="1">The sequence shown here is derived from an EMBL/GenBank/DDBJ whole genome shotgun (WGS) entry which is preliminary data.</text>
</comment>
<dbReference type="EMBL" id="BMAU01021385">
    <property type="protein sequence ID" value="GFY28581.1"/>
    <property type="molecule type" value="Genomic_DNA"/>
</dbReference>
<evidence type="ECO:0000313" key="1">
    <source>
        <dbReference type="EMBL" id="GFY28581.1"/>
    </source>
</evidence>
<reference evidence="1" key="1">
    <citation type="submission" date="2020-08" db="EMBL/GenBank/DDBJ databases">
        <title>Multicomponent nature underlies the extraordinary mechanical properties of spider dragline silk.</title>
        <authorList>
            <person name="Kono N."/>
            <person name="Nakamura H."/>
            <person name="Mori M."/>
            <person name="Yoshida Y."/>
            <person name="Ohtoshi R."/>
            <person name="Malay A.D."/>
            <person name="Moran D.A.P."/>
            <person name="Tomita M."/>
            <person name="Numata K."/>
            <person name="Arakawa K."/>
        </authorList>
    </citation>
    <scope>NUCLEOTIDE SEQUENCE</scope>
</reference>
<dbReference type="AlphaFoldDB" id="A0A8X6W659"/>
<accession>A0A8X6W659</accession>
<keyword evidence="2" id="KW-1185">Reference proteome</keyword>
<gene>
    <name evidence="1" type="ORF">TNCV_4150121</name>
</gene>
<sequence length="113" mass="12352">MVLDRHSAIQSGSDSIIAENAFIYMVQYDPSSPKNNLRHPCELAPDSHFRPAAPLLCYTRAFGDEPRNCEPWSSDVDDTGAGTQRVLSGTGLEHLTTSAKVRYLDHSATAATM</sequence>